<dbReference type="SUPFAM" id="SSF47676">
    <property type="entry name" value="Conserved domain common to transcription factors TFIIS, elongin A, CRSP70"/>
    <property type="match status" value="1"/>
</dbReference>
<dbReference type="InterPro" id="IPR035441">
    <property type="entry name" value="TFIIS/LEDGF_dom_sf"/>
</dbReference>
<feature type="compositionally biased region" description="Basic and acidic residues" evidence="1">
    <location>
        <begin position="627"/>
        <end position="636"/>
    </location>
</feature>
<evidence type="ECO:0000313" key="3">
    <source>
        <dbReference type="EMBL" id="KAH6590407.1"/>
    </source>
</evidence>
<dbReference type="PANTHER" id="PTHR46557">
    <property type="entry name" value="SERINE/THREONINE-PROTEIN PHOSPHATASE 1 REGULATORY SUBUNIT 10-RELATED"/>
    <property type="match status" value="1"/>
</dbReference>
<proteinExistence type="predicted"/>
<dbReference type="EMBL" id="JAFCIX010000433">
    <property type="protein sequence ID" value="KAH6590407.1"/>
    <property type="molecule type" value="Genomic_DNA"/>
</dbReference>
<feature type="compositionally biased region" description="Polar residues" evidence="1">
    <location>
        <begin position="929"/>
        <end position="940"/>
    </location>
</feature>
<dbReference type="Pfam" id="PF08711">
    <property type="entry name" value="Med26"/>
    <property type="match status" value="1"/>
</dbReference>
<feature type="compositionally biased region" description="Polar residues" evidence="1">
    <location>
        <begin position="1219"/>
        <end position="1234"/>
    </location>
</feature>
<protein>
    <recommendedName>
        <fullName evidence="2">TFIIS N-terminal domain-containing protein</fullName>
    </recommendedName>
</protein>
<evidence type="ECO:0000259" key="2">
    <source>
        <dbReference type="Pfam" id="PF08711"/>
    </source>
</evidence>
<feature type="domain" description="TFIIS N-terminal" evidence="2">
    <location>
        <begin position="452"/>
        <end position="503"/>
    </location>
</feature>
<evidence type="ECO:0000313" key="4">
    <source>
        <dbReference type="Proteomes" id="UP001648503"/>
    </source>
</evidence>
<name>A0ABQ8F4K4_9FUNG</name>
<feature type="region of interest" description="Disordered" evidence="1">
    <location>
        <begin position="621"/>
        <end position="644"/>
    </location>
</feature>
<accession>A0ABQ8F4K4</accession>
<dbReference type="PANTHER" id="PTHR46557:SF1">
    <property type="entry name" value="SERINE_THREONINE-PROTEIN PHOSPHATASE 1 REGULATORY SUBUNIT 10"/>
    <property type="match status" value="1"/>
</dbReference>
<gene>
    <name evidence="3" type="ORF">BASA50_009382</name>
</gene>
<feature type="region of interest" description="Disordered" evidence="1">
    <location>
        <begin position="690"/>
        <end position="714"/>
    </location>
</feature>
<feature type="region of interest" description="Disordered" evidence="1">
    <location>
        <begin position="1170"/>
        <end position="1234"/>
    </location>
</feature>
<dbReference type="Gene3D" id="1.20.930.10">
    <property type="entry name" value="Conserved domain common to transcription factors TFIIS, elongin A, CRSP70"/>
    <property type="match status" value="1"/>
</dbReference>
<reference evidence="3 4" key="1">
    <citation type="submission" date="2021-02" db="EMBL/GenBank/DDBJ databases">
        <title>Variation within the Batrachochytrium salamandrivorans European outbreak.</title>
        <authorList>
            <person name="Kelly M."/>
            <person name="Pasmans F."/>
            <person name="Shea T.P."/>
            <person name="Munoz J.F."/>
            <person name="Carranza S."/>
            <person name="Cuomo C.A."/>
            <person name="Martel A."/>
        </authorList>
    </citation>
    <scope>NUCLEOTIDE SEQUENCE [LARGE SCALE GENOMIC DNA]</scope>
    <source>
        <strain evidence="3 4">AMFP18/2</strain>
    </source>
</reference>
<organism evidence="3 4">
    <name type="scientific">Batrachochytrium salamandrivorans</name>
    <dbReference type="NCBI Taxonomy" id="1357716"/>
    <lineage>
        <taxon>Eukaryota</taxon>
        <taxon>Fungi</taxon>
        <taxon>Fungi incertae sedis</taxon>
        <taxon>Chytridiomycota</taxon>
        <taxon>Chytridiomycota incertae sedis</taxon>
        <taxon>Chytridiomycetes</taxon>
        <taxon>Rhizophydiales</taxon>
        <taxon>Rhizophydiales incertae sedis</taxon>
        <taxon>Batrachochytrium</taxon>
    </lineage>
</organism>
<dbReference type="Proteomes" id="UP001648503">
    <property type="component" value="Unassembled WGS sequence"/>
</dbReference>
<sequence>MLQNFLRPASPLPTHSYATDHCPSITAVSTTSKISSIVSASSASIVSTSTDTCPVPQLLPSIYSTEDTTTRIEMELALHCHLVSDGTSDELPTSASNYDPDAYSIPGQNLHVIEMSTHQHIPFGEIHERGIGAIISPEHISWLLQRFADNSDASQSTLHAFALSHGLTPQQFHDLFEQYCSTEIGKRAVTNALETHRPDSPAFASSLINLWKYEGSVNQPIDLDDDNDNNQADASSPLHTSHFIRGTRTSYSKVIVLDDDDDDVIEVAAPTPLAEKSSLPVETYDDQTTTLLSLESLESISPEIMDHLTAFSASRTNTETLADDHMNTLDDISTSCQDYRATADSVESSEGHTHTEINVSAAQEASAMAQVGSSGDNFDCISENTQWNAFAKHMNSQKTTLSRLATIHVLLNVSDKKILYAFMSSKGIQVLSMWLNECILESDNNGLLVNGILQLITRLPFSLESLKHSGIGRTVKRFQKYATECSLVNESSSMAKALVDRWTAWINDSLQAIGPPTVEKDVGRSIDVPTTATRAHTLQTVVQPTFNPTTQPQLGEYMHGYFIPEASKTVYQEPGVILPSALLVPSTLSDTNCTPMDLDLSFLDAPEGSFADPIFPTLGPSLLGSKESNDLKRRASDTSVETTPPAKVLHTNFEPSVDTRIPPLFEPIIKASNVAEYELDALETVSISSDSEDFSDSDVDMDISNGSSDSESEHCDSNVCEATIAVATPHVVAVATTAVPTATTVVATVAQDEKMDTFSAVVSDPVALTSVTSLFKPNLQSKAPLDAFLNENPSPMNVATRPTVETRPVIPTPTVRSVPLVPVIPTPTVRSVPLVPGSRIASFAHPLSLMEKKVTSTVPLLRKPYPVSILSKPKAGLSSQLHPTSNVISSAVTKPKKKARFSEKKEDLCKYRIFDLHDIIRPRTKDPQSSDFNHPNSSKTPHTHEHRRQSYSCWTEPRAISSRAHVTRGQKSAEAGVQQKREKYALSVVHYRSEDIPPSPAEPEYTSTAAESLKVGFNDSKTVNIPRVMGNFQSSVSPAVSGTTNPGSQLATSASHAYMNHGASQHSYSYSRTVAPNTCAHDPRPSSSTTASYPPSVYRPELNAYQAHLLDSAQDYQSPLAQDHAFLTSQASTHVAMNTPTPSVSSLPKSAVGVRKYAIGHVKLVTPGNSVDPKSLPDGTSLINQTKHGAALPPWRPFSDENAHSSSGTRSAPVDTPPTLINSRPYLNQHNRNM</sequence>
<feature type="compositionally biased region" description="Acidic residues" evidence="1">
    <location>
        <begin position="690"/>
        <end position="701"/>
    </location>
</feature>
<feature type="compositionally biased region" description="Low complexity" evidence="1">
    <location>
        <begin position="1085"/>
        <end position="1096"/>
    </location>
</feature>
<dbReference type="InterPro" id="IPR017923">
    <property type="entry name" value="TFIIS_N"/>
</dbReference>
<feature type="region of interest" description="Disordered" evidence="1">
    <location>
        <begin position="1077"/>
        <end position="1096"/>
    </location>
</feature>
<keyword evidence="4" id="KW-1185">Reference proteome</keyword>
<comment type="caution">
    <text evidence="3">The sequence shown here is derived from an EMBL/GenBank/DDBJ whole genome shotgun (WGS) entry which is preliminary data.</text>
</comment>
<feature type="region of interest" description="Disordered" evidence="1">
    <location>
        <begin position="920"/>
        <end position="954"/>
    </location>
</feature>
<evidence type="ECO:0000256" key="1">
    <source>
        <dbReference type="SAM" id="MobiDB-lite"/>
    </source>
</evidence>